<proteinExistence type="predicted"/>
<comment type="caution">
    <text evidence="1">The sequence shown here is derived from an EMBL/GenBank/DDBJ whole genome shotgun (WGS) entry which is preliminary data.</text>
</comment>
<protein>
    <recommendedName>
        <fullName evidence="3">Histidine kinase</fullName>
    </recommendedName>
</protein>
<sequence length="73" mass="8180">MMSTEMFAAQLKSLTTNTPQAVQYLNHDAIDLADALEQLYNNSVEHVKFLCDKSYEYVAYFTSAAGIVVNLLD</sequence>
<evidence type="ECO:0000313" key="1">
    <source>
        <dbReference type="EMBL" id="GGF23433.1"/>
    </source>
</evidence>
<accession>A0ABQ1UP44</accession>
<dbReference type="Proteomes" id="UP000632273">
    <property type="component" value="Unassembled WGS sequence"/>
</dbReference>
<gene>
    <name evidence="1" type="ORF">GCM10011383_38820</name>
</gene>
<reference evidence="2" key="1">
    <citation type="journal article" date="2019" name="Int. J. Syst. Evol. Microbiol.">
        <title>The Global Catalogue of Microorganisms (GCM) 10K type strain sequencing project: providing services to taxonomists for standard genome sequencing and annotation.</title>
        <authorList>
            <consortium name="The Broad Institute Genomics Platform"/>
            <consortium name="The Broad Institute Genome Sequencing Center for Infectious Disease"/>
            <person name="Wu L."/>
            <person name="Ma J."/>
        </authorList>
    </citation>
    <scope>NUCLEOTIDE SEQUENCE [LARGE SCALE GENOMIC DNA]</scope>
    <source>
        <strain evidence="2">CGMCC 1.15197</strain>
    </source>
</reference>
<evidence type="ECO:0008006" key="3">
    <source>
        <dbReference type="Google" id="ProtNLM"/>
    </source>
</evidence>
<evidence type="ECO:0000313" key="2">
    <source>
        <dbReference type="Proteomes" id="UP000632273"/>
    </source>
</evidence>
<name>A0ABQ1UP44_9BACT</name>
<dbReference type="EMBL" id="BMHT01000008">
    <property type="protein sequence ID" value="GGF23433.1"/>
    <property type="molecule type" value="Genomic_DNA"/>
</dbReference>
<organism evidence="1 2">
    <name type="scientific">Hymenobacter cavernae</name>
    <dbReference type="NCBI Taxonomy" id="2044852"/>
    <lineage>
        <taxon>Bacteria</taxon>
        <taxon>Pseudomonadati</taxon>
        <taxon>Bacteroidota</taxon>
        <taxon>Cytophagia</taxon>
        <taxon>Cytophagales</taxon>
        <taxon>Hymenobacteraceae</taxon>
        <taxon>Hymenobacter</taxon>
    </lineage>
</organism>
<keyword evidence="2" id="KW-1185">Reference proteome</keyword>